<name>A0A8H7IDF4_9AGAM</name>
<dbReference type="Gene3D" id="3.40.50.1820">
    <property type="entry name" value="alpha/beta hydrolase"/>
    <property type="match status" value="1"/>
</dbReference>
<evidence type="ECO:0000256" key="1">
    <source>
        <dbReference type="SAM" id="SignalP"/>
    </source>
</evidence>
<reference evidence="3" key="1">
    <citation type="submission" date="2020-09" db="EMBL/GenBank/DDBJ databases">
        <title>Comparative genome analyses of four rice-infecting Rhizoctonia solani isolates reveal extensive enrichment of homogalacturonan modification genes.</title>
        <authorList>
            <person name="Lee D.-Y."/>
            <person name="Jeon J."/>
            <person name="Kim K.-T."/>
            <person name="Cheong K."/>
            <person name="Song H."/>
            <person name="Choi G."/>
            <person name="Ko J."/>
            <person name="Opiyo S.O."/>
            <person name="Zuo S."/>
            <person name="Madhav S."/>
            <person name="Lee Y.-H."/>
            <person name="Wang G.-L."/>
        </authorList>
    </citation>
    <scope>NUCLEOTIDE SEQUENCE</scope>
    <source>
        <strain evidence="3">AG1-IA B2</strain>
    </source>
</reference>
<feature type="chain" id="PRO_5034169367" evidence="1">
    <location>
        <begin position="20"/>
        <end position="348"/>
    </location>
</feature>
<keyword evidence="3" id="KW-0378">Hydrolase</keyword>
<dbReference type="AlphaFoldDB" id="A0A8H7IDF4"/>
<dbReference type="InterPro" id="IPR000073">
    <property type="entry name" value="AB_hydrolase_1"/>
</dbReference>
<evidence type="ECO:0000259" key="2">
    <source>
        <dbReference type="Pfam" id="PF12697"/>
    </source>
</evidence>
<accession>A0A8H7IDF4</accession>
<sequence>MLVSSTFIAGISLLHLASAAPTLGVVRCNYCSSRYDFHFYEETADQGKLTGFLANFWATGSSVMSQITSRKADGNSQKRRIEGTYNIWTQVCHPNGKEGQVPLIIGIHGINFDHSYWEFGYSKEYNFIEAANKAGYAVLTYDRLGVGQSDKPDGHIQQARATGKYSRIWGIGHSFGAIQLTGIAARYPSDLDAPATKQIWRLARAGLSSWRIVCDERQELYGNWKSSSDRFAFFSEGFYDEGAFQRAYDTKQTHTLGEFLTIAEPVSKPASEYKGHVFVVCSIFCGGNCLQKPVKAPGNNLLDDTKVLYPKAASFTTLVPSGAGHALFAHHSTDQVISQIMDWCKKVA</sequence>
<protein>
    <submittedName>
        <fullName evidence="3">Alpha/beta hydrolase family</fullName>
    </submittedName>
</protein>
<keyword evidence="1" id="KW-0732">Signal</keyword>
<feature type="signal peptide" evidence="1">
    <location>
        <begin position="1"/>
        <end position="19"/>
    </location>
</feature>
<dbReference type="Proteomes" id="UP000614334">
    <property type="component" value="Unassembled WGS sequence"/>
</dbReference>
<dbReference type="InterPro" id="IPR029058">
    <property type="entry name" value="AB_hydrolase_fold"/>
</dbReference>
<feature type="domain" description="AB hydrolase-1" evidence="2">
    <location>
        <begin position="107"/>
        <end position="334"/>
    </location>
</feature>
<comment type="caution">
    <text evidence="3">The sequence shown here is derived from an EMBL/GenBank/DDBJ whole genome shotgun (WGS) entry which is preliminary data.</text>
</comment>
<organism evidence="3 4">
    <name type="scientific">Rhizoctonia solani</name>
    <dbReference type="NCBI Taxonomy" id="456999"/>
    <lineage>
        <taxon>Eukaryota</taxon>
        <taxon>Fungi</taxon>
        <taxon>Dikarya</taxon>
        <taxon>Basidiomycota</taxon>
        <taxon>Agaricomycotina</taxon>
        <taxon>Agaricomycetes</taxon>
        <taxon>Cantharellales</taxon>
        <taxon>Ceratobasidiaceae</taxon>
        <taxon>Rhizoctonia</taxon>
    </lineage>
</organism>
<dbReference type="EMBL" id="JACYCF010000006">
    <property type="protein sequence ID" value="KAF8756743.1"/>
    <property type="molecule type" value="Genomic_DNA"/>
</dbReference>
<gene>
    <name evidence="3" type="ORF">RHS01_04541</name>
</gene>
<evidence type="ECO:0000313" key="4">
    <source>
        <dbReference type="Proteomes" id="UP000614334"/>
    </source>
</evidence>
<dbReference type="SUPFAM" id="SSF53474">
    <property type="entry name" value="alpha/beta-Hydrolases"/>
    <property type="match status" value="1"/>
</dbReference>
<dbReference type="Pfam" id="PF12697">
    <property type="entry name" value="Abhydrolase_6"/>
    <property type="match status" value="1"/>
</dbReference>
<dbReference type="GO" id="GO:0016787">
    <property type="term" value="F:hydrolase activity"/>
    <property type="evidence" value="ECO:0007669"/>
    <property type="project" value="UniProtKB-KW"/>
</dbReference>
<proteinExistence type="predicted"/>
<evidence type="ECO:0000313" key="3">
    <source>
        <dbReference type="EMBL" id="KAF8756743.1"/>
    </source>
</evidence>